<evidence type="ECO:0000256" key="3">
    <source>
        <dbReference type="ARBA" id="ARBA00022618"/>
    </source>
</evidence>
<evidence type="ECO:0000313" key="10">
    <source>
        <dbReference type="EMBL" id="MFC5908355.1"/>
    </source>
</evidence>
<keyword evidence="7" id="KW-0131">Cell cycle</keyword>
<dbReference type="RefSeq" id="WP_380583351.1">
    <property type="nucleotide sequence ID" value="NZ_JBHSQJ010000055.1"/>
</dbReference>
<comment type="subcellular location">
    <subcellularLocation>
        <location evidence="1">Membrane</location>
    </subcellularLocation>
</comment>
<keyword evidence="2" id="KW-1003">Cell membrane</keyword>
<dbReference type="Gene3D" id="3.10.20.310">
    <property type="entry name" value="membrane protein fhac"/>
    <property type="match status" value="1"/>
</dbReference>
<evidence type="ECO:0000256" key="7">
    <source>
        <dbReference type="ARBA" id="ARBA00023306"/>
    </source>
</evidence>
<evidence type="ECO:0000256" key="6">
    <source>
        <dbReference type="ARBA" id="ARBA00023136"/>
    </source>
</evidence>
<dbReference type="InterPro" id="IPR013685">
    <property type="entry name" value="POTRA_FtsQ_type"/>
</dbReference>
<name>A0ABW1G0U1_9ACTN</name>
<dbReference type="InterPro" id="IPR050487">
    <property type="entry name" value="FtsQ_DivIB"/>
</dbReference>
<dbReference type="PROSITE" id="PS51779">
    <property type="entry name" value="POTRA"/>
    <property type="match status" value="1"/>
</dbReference>
<feature type="domain" description="POTRA" evidence="9">
    <location>
        <begin position="55"/>
        <end position="124"/>
    </location>
</feature>
<dbReference type="Proteomes" id="UP001596174">
    <property type="component" value="Unassembled WGS sequence"/>
</dbReference>
<dbReference type="InterPro" id="IPR034746">
    <property type="entry name" value="POTRA"/>
</dbReference>
<protein>
    <submittedName>
        <fullName evidence="10">Cell division protein FtsQ/DivIB</fullName>
    </submittedName>
</protein>
<keyword evidence="6 8" id="KW-0472">Membrane</keyword>
<evidence type="ECO:0000256" key="5">
    <source>
        <dbReference type="ARBA" id="ARBA00022989"/>
    </source>
</evidence>
<evidence type="ECO:0000259" key="9">
    <source>
        <dbReference type="PROSITE" id="PS51779"/>
    </source>
</evidence>
<evidence type="ECO:0000256" key="4">
    <source>
        <dbReference type="ARBA" id="ARBA00022692"/>
    </source>
</evidence>
<organism evidence="10 11">
    <name type="scientific">Streptacidiphilus monticola</name>
    <dbReference type="NCBI Taxonomy" id="2161674"/>
    <lineage>
        <taxon>Bacteria</taxon>
        <taxon>Bacillati</taxon>
        <taxon>Actinomycetota</taxon>
        <taxon>Actinomycetes</taxon>
        <taxon>Kitasatosporales</taxon>
        <taxon>Streptomycetaceae</taxon>
        <taxon>Streptacidiphilus</taxon>
    </lineage>
</organism>
<proteinExistence type="predicted"/>
<comment type="caution">
    <text evidence="10">The sequence shown here is derived from an EMBL/GenBank/DDBJ whole genome shotgun (WGS) entry which is preliminary data.</text>
</comment>
<evidence type="ECO:0000256" key="2">
    <source>
        <dbReference type="ARBA" id="ARBA00022475"/>
    </source>
</evidence>
<gene>
    <name evidence="10" type="ORF">ACFP3V_14175</name>
</gene>
<evidence type="ECO:0000256" key="8">
    <source>
        <dbReference type="SAM" id="Phobius"/>
    </source>
</evidence>
<keyword evidence="3 10" id="KW-0132">Cell division</keyword>
<evidence type="ECO:0000313" key="11">
    <source>
        <dbReference type="Proteomes" id="UP001596174"/>
    </source>
</evidence>
<sequence length="258" mass="27195">MADLVSDELEEEAAAYPRPPRPKLRLSRRGIAVVVAFGAALLGTLVWLVWFSSVFDVRTTTVSGTKVLTTDQVTAAAQVPYGGPVESLDTGAIADRIEKALPRVARADVSTSFPHTVRIRITERVPVAAIKGGDGKFTQVDAGGVRFATDARPPAGVPVVELSLSAAGRAALAQFPEPVLVNGAVEVAKSLPAPVASRTRVLTVHSFDDIELQLTGGVTVVWGSPEENPRKAVVLAALMRQKASRYDVSSPDSPAIRG</sequence>
<dbReference type="Pfam" id="PF08478">
    <property type="entry name" value="POTRA_1"/>
    <property type="match status" value="1"/>
</dbReference>
<keyword evidence="5 8" id="KW-1133">Transmembrane helix</keyword>
<dbReference type="EMBL" id="JBHSQJ010000055">
    <property type="protein sequence ID" value="MFC5908355.1"/>
    <property type="molecule type" value="Genomic_DNA"/>
</dbReference>
<accession>A0ABW1G0U1</accession>
<reference evidence="11" key="1">
    <citation type="journal article" date="2019" name="Int. J. Syst. Evol. Microbiol.">
        <title>The Global Catalogue of Microorganisms (GCM) 10K type strain sequencing project: providing services to taxonomists for standard genome sequencing and annotation.</title>
        <authorList>
            <consortium name="The Broad Institute Genomics Platform"/>
            <consortium name="The Broad Institute Genome Sequencing Center for Infectious Disease"/>
            <person name="Wu L."/>
            <person name="Ma J."/>
        </authorList>
    </citation>
    <scope>NUCLEOTIDE SEQUENCE [LARGE SCALE GENOMIC DNA]</scope>
    <source>
        <strain evidence="11">JCM 4816</strain>
    </source>
</reference>
<dbReference type="PANTHER" id="PTHR37820:SF1">
    <property type="entry name" value="CELL DIVISION PROTEIN FTSQ"/>
    <property type="match status" value="1"/>
</dbReference>
<dbReference type="GO" id="GO:0051301">
    <property type="term" value="P:cell division"/>
    <property type="evidence" value="ECO:0007669"/>
    <property type="project" value="UniProtKB-KW"/>
</dbReference>
<feature type="transmembrane region" description="Helical" evidence="8">
    <location>
        <begin position="31"/>
        <end position="50"/>
    </location>
</feature>
<keyword evidence="4 8" id="KW-0812">Transmembrane</keyword>
<keyword evidence="11" id="KW-1185">Reference proteome</keyword>
<dbReference type="PANTHER" id="PTHR37820">
    <property type="entry name" value="CELL DIVISION PROTEIN DIVIB"/>
    <property type="match status" value="1"/>
</dbReference>
<evidence type="ECO:0000256" key="1">
    <source>
        <dbReference type="ARBA" id="ARBA00004370"/>
    </source>
</evidence>